<keyword evidence="2" id="KW-0560">Oxidoreductase</keyword>
<gene>
    <name evidence="4" type="ORF">COS54_00360</name>
</gene>
<reference evidence="5" key="1">
    <citation type="submission" date="2017-09" db="EMBL/GenBank/DDBJ databases">
        <title>Depth-based differentiation of microbial function through sediment-hosted aquifers and enrichment of novel symbionts in the deep terrestrial subsurface.</title>
        <authorList>
            <person name="Probst A.J."/>
            <person name="Ladd B."/>
            <person name="Jarett J.K."/>
            <person name="Geller-Mcgrath D.E."/>
            <person name="Sieber C.M.K."/>
            <person name="Emerson J.B."/>
            <person name="Anantharaman K."/>
            <person name="Thomas B.C."/>
            <person name="Malmstrom R."/>
            <person name="Stieglmeier M."/>
            <person name="Klingl A."/>
            <person name="Woyke T."/>
            <person name="Ryan C.M."/>
            <person name="Banfield J.F."/>
        </authorList>
    </citation>
    <scope>NUCLEOTIDE SEQUENCE [LARGE SCALE GENOMIC DNA]</scope>
</reference>
<dbReference type="PRINTS" id="PR00469">
    <property type="entry name" value="PNDRDTASEII"/>
</dbReference>
<evidence type="ECO:0000313" key="5">
    <source>
        <dbReference type="Proteomes" id="UP000229631"/>
    </source>
</evidence>
<evidence type="ECO:0000256" key="2">
    <source>
        <dbReference type="ARBA" id="ARBA00023002"/>
    </source>
</evidence>
<evidence type="ECO:0000313" key="4">
    <source>
        <dbReference type="EMBL" id="PIV01867.1"/>
    </source>
</evidence>
<dbReference type="InterPro" id="IPR036188">
    <property type="entry name" value="FAD/NAD-bd_sf"/>
</dbReference>
<accession>A0A2M7BFK6</accession>
<keyword evidence="1" id="KW-0285">Flavoprotein</keyword>
<dbReference type="Pfam" id="PF07992">
    <property type="entry name" value="Pyr_redox_2"/>
    <property type="match status" value="1"/>
</dbReference>
<dbReference type="PRINTS" id="PR00368">
    <property type="entry name" value="FADPNR"/>
</dbReference>
<feature type="domain" description="FAD/NAD(P)-binding" evidence="3">
    <location>
        <begin position="3"/>
        <end position="294"/>
    </location>
</feature>
<name>A0A2M7BFK6_9BACT</name>
<evidence type="ECO:0000256" key="1">
    <source>
        <dbReference type="ARBA" id="ARBA00022630"/>
    </source>
</evidence>
<evidence type="ECO:0000259" key="3">
    <source>
        <dbReference type="Pfam" id="PF07992"/>
    </source>
</evidence>
<dbReference type="InterPro" id="IPR050097">
    <property type="entry name" value="Ferredoxin-NADP_redctase_2"/>
</dbReference>
<sequence>MVYDLIIIGAGPAGLTASIYASRERMSNLVMGKLLGGTITYAHKVDNFPGLFNISGVELGQKMTQQAKALGGEFLLENAGGVRVAGDNQGFEVVTESGQKFVGKTLIVASGTERRKLNIPGEKEYLGKGVSYCANCDAPFFKGKIIVLVGGANAACSSAVHLAEFADKIYLIYRKNELRAEPVWVEEVKANPKIEVIYNTNLVEILGDGQKVSGAKLDNPYNNSEVLKVDGVFVEIGGIPASHFLVPLEIKTNEEGYIEVDDEMRTNIPGIFAAGDATTKSLVLQQTITACGQGAIAGSSAFKYLKTK</sequence>
<dbReference type="InterPro" id="IPR023753">
    <property type="entry name" value="FAD/NAD-binding_dom"/>
</dbReference>
<dbReference type="EMBL" id="PEVC01000009">
    <property type="protein sequence ID" value="PIV01867.1"/>
    <property type="molecule type" value="Genomic_DNA"/>
</dbReference>
<protein>
    <recommendedName>
        <fullName evidence="3">FAD/NAD(P)-binding domain-containing protein</fullName>
    </recommendedName>
</protein>
<proteinExistence type="predicted"/>
<organism evidence="4 5">
    <name type="scientific">Candidatus Shapirobacteria bacterium CG03_land_8_20_14_0_80_39_12</name>
    <dbReference type="NCBI Taxonomy" id="1974879"/>
    <lineage>
        <taxon>Bacteria</taxon>
        <taxon>Candidatus Shapironibacteriota</taxon>
    </lineage>
</organism>
<dbReference type="PANTHER" id="PTHR48105">
    <property type="entry name" value="THIOREDOXIN REDUCTASE 1-RELATED-RELATED"/>
    <property type="match status" value="1"/>
</dbReference>
<dbReference type="Gene3D" id="3.50.50.60">
    <property type="entry name" value="FAD/NAD(P)-binding domain"/>
    <property type="match status" value="2"/>
</dbReference>
<comment type="caution">
    <text evidence="4">The sequence shown here is derived from an EMBL/GenBank/DDBJ whole genome shotgun (WGS) entry which is preliminary data.</text>
</comment>
<dbReference type="GO" id="GO:0016491">
    <property type="term" value="F:oxidoreductase activity"/>
    <property type="evidence" value="ECO:0007669"/>
    <property type="project" value="UniProtKB-KW"/>
</dbReference>
<dbReference type="Proteomes" id="UP000229631">
    <property type="component" value="Unassembled WGS sequence"/>
</dbReference>
<dbReference type="AlphaFoldDB" id="A0A2M7BFK6"/>
<dbReference type="SUPFAM" id="SSF51905">
    <property type="entry name" value="FAD/NAD(P)-binding domain"/>
    <property type="match status" value="1"/>
</dbReference>